<keyword evidence="4" id="KW-1185">Reference proteome</keyword>
<keyword evidence="1" id="KW-0472">Membrane</keyword>
<feature type="chain" id="PRO_5036403264" description="Phosphatidylinositol-glycan biosynthesis class X protein" evidence="2">
    <location>
        <begin position="19"/>
        <end position="256"/>
    </location>
</feature>
<protein>
    <recommendedName>
        <fullName evidence="5">Phosphatidylinositol-glycan biosynthesis class X protein</fullName>
    </recommendedName>
</protein>
<evidence type="ECO:0000313" key="4">
    <source>
        <dbReference type="Proteomes" id="UP000678499"/>
    </source>
</evidence>
<dbReference type="EMBL" id="OA886632">
    <property type="protein sequence ID" value="CAD7282957.1"/>
    <property type="molecule type" value="Genomic_DNA"/>
</dbReference>
<accession>A0A7R9GHS2</accession>
<evidence type="ECO:0000256" key="1">
    <source>
        <dbReference type="SAM" id="Phobius"/>
    </source>
</evidence>
<sequence>MTAFAVVILLLCFGGIRAAELKCSLGNDLQPFIWRRIVQNGLSCDMELTAELMTSGLKFPGLCTLLLINAIPDGAVVDPKELEDFQETELGSTVFLPNASRGNPNEVHTLLAYTPLKASEYFLKANVEFPFNLELKFPDDDVKKTVFVEFSPPEAFIRCEGVVLNQACVNLSLEAPCDASNSSLCSWVKLDYRTNPGPVAAELISGDAFLWPLLSFVAIGLTVYGLTYLVKYIQRKDEELLANEAKKLNLLCGKEE</sequence>
<dbReference type="OrthoDB" id="5546453at2759"/>
<evidence type="ECO:0000313" key="3">
    <source>
        <dbReference type="EMBL" id="CAD7282957.1"/>
    </source>
</evidence>
<feature type="transmembrane region" description="Helical" evidence="1">
    <location>
        <begin position="209"/>
        <end position="230"/>
    </location>
</feature>
<name>A0A7R9GHS2_9CRUS</name>
<dbReference type="AlphaFoldDB" id="A0A7R9GHS2"/>
<gene>
    <name evidence="3" type="ORF">NMOB1V02_LOCUS10575</name>
</gene>
<reference evidence="3" key="1">
    <citation type="submission" date="2020-11" db="EMBL/GenBank/DDBJ databases">
        <authorList>
            <person name="Tran Van P."/>
        </authorList>
    </citation>
    <scope>NUCLEOTIDE SEQUENCE</scope>
</reference>
<feature type="signal peptide" evidence="2">
    <location>
        <begin position="1"/>
        <end position="18"/>
    </location>
</feature>
<evidence type="ECO:0000256" key="2">
    <source>
        <dbReference type="SAM" id="SignalP"/>
    </source>
</evidence>
<dbReference type="EMBL" id="CAJPEX010004595">
    <property type="protein sequence ID" value="CAG0923109.1"/>
    <property type="molecule type" value="Genomic_DNA"/>
</dbReference>
<organism evidence="3">
    <name type="scientific">Notodromas monacha</name>
    <dbReference type="NCBI Taxonomy" id="399045"/>
    <lineage>
        <taxon>Eukaryota</taxon>
        <taxon>Metazoa</taxon>
        <taxon>Ecdysozoa</taxon>
        <taxon>Arthropoda</taxon>
        <taxon>Crustacea</taxon>
        <taxon>Oligostraca</taxon>
        <taxon>Ostracoda</taxon>
        <taxon>Podocopa</taxon>
        <taxon>Podocopida</taxon>
        <taxon>Cypridocopina</taxon>
        <taxon>Cypridoidea</taxon>
        <taxon>Cyprididae</taxon>
        <taxon>Notodromas</taxon>
    </lineage>
</organism>
<keyword evidence="1" id="KW-1133">Transmembrane helix</keyword>
<keyword evidence="1" id="KW-0812">Transmembrane</keyword>
<dbReference type="Proteomes" id="UP000678499">
    <property type="component" value="Unassembled WGS sequence"/>
</dbReference>
<proteinExistence type="predicted"/>
<evidence type="ECO:0008006" key="5">
    <source>
        <dbReference type="Google" id="ProtNLM"/>
    </source>
</evidence>
<keyword evidence="2" id="KW-0732">Signal</keyword>